<proteinExistence type="predicted"/>
<reference evidence="2 3" key="1">
    <citation type="submission" date="2024-02" db="EMBL/GenBank/DDBJ databases">
        <title>Roseibium algae sp. nov., isolated from marine alga (Grateloupia sp.), showing potential in myo-inositol conversion.</title>
        <authorList>
            <person name="Wang Y."/>
        </authorList>
    </citation>
    <scope>NUCLEOTIDE SEQUENCE [LARGE SCALE GENOMIC DNA]</scope>
    <source>
        <strain evidence="2 3">H3510</strain>
    </source>
</reference>
<dbReference type="RefSeq" id="WP_340274350.1">
    <property type="nucleotide sequence ID" value="NZ_JBAKIA010000005.1"/>
</dbReference>
<dbReference type="InterPro" id="IPR014992">
    <property type="entry name" value="DUF1842"/>
</dbReference>
<sequence length="143" mass="15750">MSGKEEVIDVGLFLLRLKTDTGSRLGAASNDLTLTVSTPNQTVSGHSSVTWAVSPPVDVQSHVTGVLIYETVMPPGESKIRIDLSGWPEINWPINGGVGPVIPQNYKSIIILKPDYSEGFIVYQFRTDISGKWIEIREKIKRV</sequence>
<dbReference type="Pfam" id="PF08896">
    <property type="entry name" value="DUF1842"/>
    <property type="match status" value="1"/>
</dbReference>
<name>A0ABU8TKC4_9HYPH</name>
<evidence type="ECO:0000313" key="2">
    <source>
        <dbReference type="EMBL" id="MEJ8474609.1"/>
    </source>
</evidence>
<protein>
    <submittedName>
        <fullName evidence="2">DUF1842 domain-containing protein</fullName>
    </submittedName>
</protein>
<dbReference type="EMBL" id="JBAKIA010000005">
    <property type="protein sequence ID" value="MEJ8474609.1"/>
    <property type="molecule type" value="Genomic_DNA"/>
</dbReference>
<keyword evidence="3" id="KW-1185">Reference proteome</keyword>
<dbReference type="Proteomes" id="UP001385499">
    <property type="component" value="Unassembled WGS sequence"/>
</dbReference>
<evidence type="ECO:0000313" key="3">
    <source>
        <dbReference type="Proteomes" id="UP001385499"/>
    </source>
</evidence>
<accession>A0ABU8TKC4</accession>
<comment type="caution">
    <text evidence="2">The sequence shown here is derived from an EMBL/GenBank/DDBJ whole genome shotgun (WGS) entry which is preliminary data.</text>
</comment>
<feature type="domain" description="DUF1842" evidence="1">
    <location>
        <begin position="10"/>
        <end position="128"/>
    </location>
</feature>
<gene>
    <name evidence="2" type="ORF">V6575_10965</name>
</gene>
<organism evidence="2 3">
    <name type="scientific">Roseibium algae</name>
    <dbReference type="NCBI Taxonomy" id="3123038"/>
    <lineage>
        <taxon>Bacteria</taxon>
        <taxon>Pseudomonadati</taxon>
        <taxon>Pseudomonadota</taxon>
        <taxon>Alphaproteobacteria</taxon>
        <taxon>Hyphomicrobiales</taxon>
        <taxon>Stappiaceae</taxon>
        <taxon>Roseibium</taxon>
    </lineage>
</organism>
<evidence type="ECO:0000259" key="1">
    <source>
        <dbReference type="Pfam" id="PF08896"/>
    </source>
</evidence>